<name>A0A317CJW2_9GAMM</name>
<organism evidence="2 3">
    <name type="scientific">Leucothrix pacifica</name>
    <dbReference type="NCBI Taxonomy" id="1247513"/>
    <lineage>
        <taxon>Bacteria</taxon>
        <taxon>Pseudomonadati</taxon>
        <taxon>Pseudomonadota</taxon>
        <taxon>Gammaproteobacteria</taxon>
        <taxon>Thiotrichales</taxon>
        <taxon>Thiotrichaceae</taxon>
        <taxon>Leucothrix</taxon>
    </lineage>
</organism>
<reference evidence="2 3" key="1">
    <citation type="submission" date="2018-05" db="EMBL/GenBank/DDBJ databases">
        <title>Leucothrix arctica sp. nov., isolated from Arctic seawater.</title>
        <authorList>
            <person name="Choi A."/>
            <person name="Baek K."/>
        </authorList>
    </citation>
    <scope>NUCLEOTIDE SEQUENCE [LARGE SCALE GENOMIC DNA]</scope>
    <source>
        <strain evidence="2 3">JCM 18388</strain>
    </source>
</reference>
<evidence type="ECO:0000313" key="2">
    <source>
        <dbReference type="EMBL" id="PWQ96600.1"/>
    </source>
</evidence>
<proteinExistence type="predicted"/>
<dbReference type="SUPFAM" id="SSF55136">
    <property type="entry name" value="Probable bacterial effector-binding domain"/>
    <property type="match status" value="1"/>
</dbReference>
<evidence type="ECO:0000256" key="1">
    <source>
        <dbReference type="SAM" id="Phobius"/>
    </source>
</evidence>
<keyword evidence="1" id="KW-0472">Membrane</keyword>
<sequence>MGIFLSIIAIIVIGAVIWLSMQPANYEVVRRRVIKVKPEVVYANVAELKQWSQWNPWIMHEPDTSLEYGEPTNAASGWYSWDGKFIGSGKMTITSMVENESIEQALKFYKPMKSKSDVYWRFNAIGDTTEVTWGMRGKMPFLFRWMSKMMDQWVGKDYEIGLARLAAVSGDTEDAFEIEFPGTVEGQAEDYIASHYVGPIDDMKAAMEEGFPKVAAAAVEHGMEISAQPFTLYHEFDMKNKKVICDIAVPVNNPKEVDGLITGSLLAQKYMRTTLKGDYEHLELAWHSAFSHARMYKHKIQMGKPMVERYTTDPAESSGLDLVTSIDLPLK</sequence>
<gene>
    <name evidence="2" type="ORF">DKW60_12515</name>
</gene>
<keyword evidence="1" id="KW-0812">Transmembrane</keyword>
<comment type="caution">
    <text evidence="2">The sequence shown here is derived from an EMBL/GenBank/DDBJ whole genome shotgun (WGS) entry which is preliminary data.</text>
</comment>
<dbReference type="CDD" id="cd07818">
    <property type="entry name" value="SRPBCC_1"/>
    <property type="match status" value="1"/>
</dbReference>
<keyword evidence="3" id="KW-1185">Reference proteome</keyword>
<dbReference type="InterPro" id="IPR011256">
    <property type="entry name" value="Reg_factor_effector_dom_sf"/>
</dbReference>
<dbReference type="Proteomes" id="UP000245539">
    <property type="component" value="Unassembled WGS sequence"/>
</dbReference>
<dbReference type="InterPro" id="IPR023393">
    <property type="entry name" value="START-like_dom_sf"/>
</dbReference>
<dbReference type="EMBL" id="QGKM01000036">
    <property type="protein sequence ID" value="PWQ96600.1"/>
    <property type="molecule type" value="Genomic_DNA"/>
</dbReference>
<keyword evidence="1" id="KW-1133">Transmembrane helix</keyword>
<accession>A0A317CJW2</accession>
<evidence type="ECO:0000313" key="3">
    <source>
        <dbReference type="Proteomes" id="UP000245539"/>
    </source>
</evidence>
<dbReference type="Pfam" id="PF10604">
    <property type="entry name" value="Polyketide_cyc2"/>
    <property type="match status" value="1"/>
</dbReference>
<dbReference type="OrthoDB" id="9807923at2"/>
<feature type="transmembrane region" description="Helical" evidence="1">
    <location>
        <begin position="6"/>
        <end position="26"/>
    </location>
</feature>
<dbReference type="InterPro" id="IPR019587">
    <property type="entry name" value="Polyketide_cyclase/dehydratase"/>
</dbReference>
<dbReference type="Gene3D" id="3.20.80.10">
    <property type="entry name" value="Regulatory factor, effector binding domain"/>
    <property type="match status" value="1"/>
</dbReference>
<protein>
    <submittedName>
        <fullName evidence="2">Uncharacterized protein</fullName>
    </submittedName>
</protein>
<dbReference type="AlphaFoldDB" id="A0A317CJW2"/>
<dbReference type="RefSeq" id="WP_109837991.1">
    <property type="nucleotide sequence ID" value="NZ_QGKM01000036.1"/>
</dbReference>
<dbReference type="Gene3D" id="3.30.530.20">
    <property type="match status" value="1"/>
</dbReference>
<dbReference type="SUPFAM" id="SSF55961">
    <property type="entry name" value="Bet v1-like"/>
    <property type="match status" value="1"/>
</dbReference>